<accession>A0A834R8E9</accession>
<organism evidence="7">
    <name type="scientific">Sarcoptes scabiei</name>
    <name type="common">Itch mite</name>
    <name type="synonym">Acarus scabiei</name>
    <dbReference type="NCBI Taxonomy" id="52283"/>
    <lineage>
        <taxon>Eukaryota</taxon>
        <taxon>Metazoa</taxon>
        <taxon>Ecdysozoa</taxon>
        <taxon>Arthropoda</taxon>
        <taxon>Chelicerata</taxon>
        <taxon>Arachnida</taxon>
        <taxon>Acari</taxon>
        <taxon>Acariformes</taxon>
        <taxon>Sarcoptiformes</taxon>
        <taxon>Astigmata</taxon>
        <taxon>Psoroptidia</taxon>
        <taxon>Sarcoptoidea</taxon>
        <taxon>Sarcoptidae</taxon>
        <taxon>Sarcoptinae</taxon>
        <taxon>Sarcoptes</taxon>
    </lineage>
</organism>
<keyword evidence="5" id="KW-1133">Transmembrane helix</keyword>
<evidence type="ECO:0000313" key="9">
    <source>
        <dbReference type="Proteomes" id="UP000070412"/>
    </source>
</evidence>
<dbReference type="Proteomes" id="UP000070412">
    <property type="component" value="Unassembled WGS sequence"/>
</dbReference>
<dbReference type="Pfam" id="PF13927">
    <property type="entry name" value="Ig_3"/>
    <property type="match status" value="1"/>
</dbReference>
<name>A0A834R8E9_SARSC</name>
<feature type="domain" description="Ig-like" evidence="6">
    <location>
        <begin position="326"/>
        <end position="418"/>
    </location>
</feature>
<dbReference type="PANTHER" id="PTHR23278">
    <property type="entry name" value="SIDESTEP PROTEIN"/>
    <property type="match status" value="1"/>
</dbReference>
<feature type="domain" description="Ig-like" evidence="6">
    <location>
        <begin position="14"/>
        <end position="110"/>
    </location>
</feature>
<dbReference type="GO" id="GO:0016020">
    <property type="term" value="C:membrane"/>
    <property type="evidence" value="ECO:0007669"/>
    <property type="project" value="UniProtKB-SubCell"/>
</dbReference>
<dbReference type="AlphaFoldDB" id="A0A834R8E9"/>
<dbReference type="InterPro" id="IPR003599">
    <property type="entry name" value="Ig_sub"/>
</dbReference>
<dbReference type="InterPro" id="IPR036179">
    <property type="entry name" value="Ig-like_dom_sf"/>
</dbReference>
<evidence type="ECO:0000313" key="8">
    <source>
        <dbReference type="EnsemblMetazoa" id="KAF7490701.1"/>
    </source>
</evidence>
<feature type="transmembrane region" description="Helical" evidence="5">
    <location>
        <begin position="660"/>
        <end position="684"/>
    </location>
</feature>
<dbReference type="PROSITE" id="PS50835">
    <property type="entry name" value="IG_LIKE"/>
    <property type="match status" value="5"/>
</dbReference>
<keyword evidence="9" id="KW-1185">Reference proteome</keyword>
<dbReference type="InterPro" id="IPR013783">
    <property type="entry name" value="Ig-like_fold"/>
</dbReference>
<evidence type="ECO:0000256" key="2">
    <source>
        <dbReference type="ARBA" id="ARBA00023136"/>
    </source>
</evidence>
<dbReference type="EMBL" id="WVUK01000062">
    <property type="protein sequence ID" value="KAF7490701.1"/>
    <property type="molecule type" value="Genomic_DNA"/>
</dbReference>
<feature type="compositionally biased region" description="Low complexity" evidence="4">
    <location>
        <begin position="698"/>
        <end position="713"/>
    </location>
</feature>
<proteinExistence type="predicted"/>
<reference evidence="9" key="1">
    <citation type="journal article" date="2020" name="PLoS Negl. Trop. Dis.">
        <title>High-quality nuclear genome for Sarcoptes scabiei-A critical resource for a neglected parasite.</title>
        <authorList>
            <person name="Korhonen P.K."/>
            <person name="Gasser R.B."/>
            <person name="Ma G."/>
            <person name="Wang T."/>
            <person name="Stroehlein A.J."/>
            <person name="Young N.D."/>
            <person name="Ang C.S."/>
            <person name="Fernando D.D."/>
            <person name="Lu H.C."/>
            <person name="Taylor S."/>
            <person name="Reynolds S.L."/>
            <person name="Mofiz E."/>
            <person name="Najaraj S.H."/>
            <person name="Gowda H."/>
            <person name="Madugundu A."/>
            <person name="Renuse S."/>
            <person name="Holt D."/>
            <person name="Pandey A."/>
            <person name="Papenfuss A.T."/>
            <person name="Fischer K."/>
        </authorList>
    </citation>
    <scope>NUCLEOTIDE SEQUENCE [LARGE SCALE GENOMIC DNA]</scope>
</reference>
<dbReference type="InterPro" id="IPR007110">
    <property type="entry name" value="Ig-like_dom"/>
</dbReference>
<sequence>MSLEDYQPYNALVGKSISLPCNITPPINDDGIALILWYRNDLSTPIYTIDARGVYNLIGAKHFPDNQVLSDRIIFNLTYPISYLHFNEVIESDTAEYRCRVDFRRDRTINRVMQLNVIVPTKKLSILDLDRNQINNIAGPFDEDSELNLTCRSEGGNPLPKLKWWHSGKLLSDRCTNPSRGIVENVITFDRIQRDHLMMSLTCESSNTNLTVPISKTILIDLNLKPIEVMIVKPLHNFTVGQRIELVCQSSGSRPPARLLWKRDNLLLNDFSTETTSEDGSVTTNFLSFTPTTEDDGKVLSCIATNPQFKGFHLEDRIRLNVQHAPILSLLLGANAKQQEIVEGSSVYFDCNIQANPFVEEFGWIWNDRQLKSIDDFGENNPKGIDIRNNSMIIPNVNMNHIGSYQCFGSNPLGKSYSEIVNLNIKYAPVCTESSTVHYKIDLFEQIVIKCTVWANPNEIQFFWEFNSSKSFANNLDDNKLDNIDDDGDGGEEKPLMLIQNESEKSLLRFTPRSIKDFGTLLCFAENRIGRQREPCRFEIERIKTLNAPQNCTISNVTIDSLLIHCDNSTAIENESSKMKFFLIVYDEFDQIILNKTVNENPYFRLENFSVKNIDRLNFLVYSSNQNGLTSNKVEVSLKNLVGQPRKLERIEQRINFKSMILLILLFIFIISIAIVSLFVLRLFHKQFKSNRRKRRQQSMTMRSRSNQSSSPSIKKDSLDCNGNFFAENPSKDIELIDCEENYNNSIVKHRKDSVMIGEKTIEHRSIDQKDQFSPKLSSTIGRIRTVPSSIYTDTTAALSYASPLDRSAIMEHSNSMTTYPPLLCDLNENLIKPFILSNEDNVPGNLVVRDDLCGENLSRLKNTSLDLFHHHQQCPPHQLESIINCEQDASNLVQREKIGNDDDDSRRYLELTKLYQIVYEPTDQNDVYNDGHRRIVEKNLVNTTTNSIEIDSYANNRDETLHNQASFLINHQSDVQSMPIQSESQIESASLAKYRSVHSTLLCNRSPSMTSSSSLVIGHNGDNEIHYFYNQNPIIQNDSSMALFNAGTKPGAIPTNAFKSQSFNDRDPNSCVFVTNSLQSSPRQYPQFVRMRTSIETDPAYLSNTFDISNDNLSCKELANESFKTDDVTREKKIEERSKTMPRSNKTAIKVRFVD</sequence>
<keyword evidence="3" id="KW-1015">Disulfide bond</keyword>
<evidence type="ECO:0000256" key="3">
    <source>
        <dbReference type="ARBA" id="ARBA00023157"/>
    </source>
</evidence>
<evidence type="ECO:0000256" key="5">
    <source>
        <dbReference type="SAM" id="Phobius"/>
    </source>
</evidence>
<reference evidence="8" key="3">
    <citation type="submission" date="2022-06" db="UniProtKB">
        <authorList>
            <consortium name="EnsemblMetazoa"/>
        </authorList>
    </citation>
    <scope>IDENTIFICATION</scope>
</reference>
<dbReference type="EnsemblMetazoa" id="SSS_6125s_mrna">
    <property type="protein sequence ID" value="KAF7490701.1"/>
    <property type="gene ID" value="SSS_6125"/>
</dbReference>
<feature type="region of interest" description="Disordered" evidence="4">
    <location>
        <begin position="694"/>
        <end position="717"/>
    </location>
</feature>
<feature type="domain" description="Ig-like" evidence="6">
    <location>
        <begin position="120"/>
        <end position="215"/>
    </location>
</feature>
<dbReference type="InterPro" id="IPR013162">
    <property type="entry name" value="CD80_C2-set"/>
</dbReference>
<dbReference type="Gene3D" id="2.60.40.10">
    <property type="entry name" value="Immunoglobulins"/>
    <property type="match status" value="5"/>
</dbReference>
<evidence type="ECO:0000256" key="1">
    <source>
        <dbReference type="ARBA" id="ARBA00004167"/>
    </source>
</evidence>
<dbReference type="OrthoDB" id="10006996at2759"/>
<evidence type="ECO:0000313" key="7">
    <source>
        <dbReference type="EMBL" id="KAF7490701.1"/>
    </source>
</evidence>
<keyword evidence="2 5" id="KW-0472">Membrane</keyword>
<dbReference type="SUPFAM" id="SSF48726">
    <property type="entry name" value="Immunoglobulin"/>
    <property type="match status" value="4"/>
</dbReference>
<evidence type="ECO:0000259" key="6">
    <source>
        <dbReference type="PROSITE" id="PS50835"/>
    </source>
</evidence>
<evidence type="ECO:0000256" key="4">
    <source>
        <dbReference type="SAM" id="MobiDB-lite"/>
    </source>
</evidence>
<dbReference type="Pfam" id="PF08205">
    <property type="entry name" value="C2-set_2"/>
    <property type="match status" value="2"/>
</dbReference>
<dbReference type="PANTHER" id="PTHR23278:SF19">
    <property type="entry name" value="OBSCURIN"/>
    <property type="match status" value="1"/>
</dbReference>
<comment type="subcellular location">
    <subcellularLocation>
        <location evidence="1">Membrane</location>
        <topology evidence="1">Single-pass membrane protein</topology>
    </subcellularLocation>
</comment>
<keyword evidence="5" id="KW-0812">Transmembrane</keyword>
<gene>
    <name evidence="7" type="ORF">SSS_6125</name>
</gene>
<dbReference type="InterPro" id="IPR003598">
    <property type="entry name" value="Ig_sub2"/>
</dbReference>
<feature type="domain" description="Ig-like" evidence="6">
    <location>
        <begin position="429"/>
        <end position="541"/>
    </location>
</feature>
<dbReference type="SMART" id="SM00409">
    <property type="entry name" value="IG"/>
    <property type="match status" value="5"/>
</dbReference>
<feature type="domain" description="Ig-like" evidence="6">
    <location>
        <begin position="226"/>
        <end position="319"/>
    </location>
</feature>
<protein>
    <submittedName>
        <fullName evidence="7">Nephrin</fullName>
    </submittedName>
</protein>
<reference evidence="7" key="2">
    <citation type="submission" date="2020-01" db="EMBL/GenBank/DDBJ databases">
        <authorList>
            <person name="Korhonen P.K.K."/>
            <person name="Guangxu M.G."/>
            <person name="Wang T.W."/>
            <person name="Stroehlein A.J.S."/>
            <person name="Young N.D."/>
            <person name="Ang C.-S.A."/>
            <person name="Fernando D.W.F."/>
            <person name="Lu H.L."/>
            <person name="Taylor S.T."/>
            <person name="Ehtesham M.E.M."/>
            <person name="Najaraj S.H.N."/>
            <person name="Harsha G.H.G."/>
            <person name="Madugundu A.M."/>
            <person name="Renuse S.R."/>
            <person name="Holt D.H."/>
            <person name="Pandey A.P."/>
            <person name="Papenfuss A.P."/>
            <person name="Gasser R.B.G."/>
            <person name="Fischer K.F."/>
        </authorList>
    </citation>
    <scope>NUCLEOTIDE SEQUENCE</scope>
    <source>
        <strain evidence="7">SSS_KF_BRIS2020</strain>
    </source>
</reference>
<dbReference type="SMART" id="SM00408">
    <property type="entry name" value="IGc2"/>
    <property type="match status" value="2"/>
</dbReference>